<evidence type="ECO:0000313" key="2">
    <source>
        <dbReference type="Proteomes" id="UP000053989"/>
    </source>
</evidence>
<accession>A0A0C2Z6T8</accession>
<dbReference type="HOGENOM" id="CLU_3051771_0_0_1"/>
<dbReference type="InParanoid" id="A0A0C2Z6T8"/>
<organism evidence="1 2">
    <name type="scientific">Scleroderma citrinum Foug A</name>
    <dbReference type="NCBI Taxonomy" id="1036808"/>
    <lineage>
        <taxon>Eukaryota</taxon>
        <taxon>Fungi</taxon>
        <taxon>Dikarya</taxon>
        <taxon>Basidiomycota</taxon>
        <taxon>Agaricomycotina</taxon>
        <taxon>Agaricomycetes</taxon>
        <taxon>Agaricomycetidae</taxon>
        <taxon>Boletales</taxon>
        <taxon>Sclerodermatineae</taxon>
        <taxon>Sclerodermataceae</taxon>
        <taxon>Scleroderma</taxon>
    </lineage>
</organism>
<keyword evidence="2" id="KW-1185">Reference proteome</keyword>
<sequence length="54" mass="5916">MTGPTITTKCQQLCTNTETTTEVNGKTPPPPAPTIMTITIASINPRYNCHHYII</sequence>
<dbReference type="AlphaFoldDB" id="A0A0C2Z6T8"/>
<protein>
    <submittedName>
        <fullName evidence="1">Uncharacterized protein</fullName>
    </submittedName>
</protein>
<reference evidence="1 2" key="1">
    <citation type="submission" date="2014-04" db="EMBL/GenBank/DDBJ databases">
        <authorList>
            <consortium name="DOE Joint Genome Institute"/>
            <person name="Kuo A."/>
            <person name="Kohler A."/>
            <person name="Nagy L.G."/>
            <person name="Floudas D."/>
            <person name="Copeland A."/>
            <person name="Barry K.W."/>
            <person name="Cichocki N."/>
            <person name="Veneault-Fourrey C."/>
            <person name="LaButti K."/>
            <person name="Lindquist E.A."/>
            <person name="Lipzen A."/>
            <person name="Lundell T."/>
            <person name="Morin E."/>
            <person name="Murat C."/>
            <person name="Sun H."/>
            <person name="Tunlid A."/>
            <person name="Henrissat B."/>
            <person name="Grigoriev I.V."/>
            <person name="Hibbett D.S."/>
            <person name="Martin F."/>
            <person name="Nordberg H.P."/>
            <person name="Cantor M.N."/>
            <person name="Hua S.X."/>
        </authorList>
    </citation>
    <scope>NUCLEOTIDE SEQUENCE [LARGE SCALE GENOMIC DNA]</scope>
    <source>
        <strain evidence="1 2">Foug A</strain>
    </source>
</reference>
<dbReference type="EMBL" id="KN822097">
    <property type="protein sequence ID" value="KIM57698.1"/>
    <property type="molecule type" value="Genomic_DNA"/>
</dbReference>
<name>A0A0C2Z6T8_9AGAM</name>
<dbReference type="Proteomes" id="UP000053989">
    <property type="component" value="Unassembled WGS sequence"/>
</dbReference>
<proteinExistence type="predicted"/>
<reference evidence="2" key="2">
    <citation type="submission" date="2015-01" db="EMBL/GenBank/DDBJ databases">
        <title>Evolutionary Origins and Diversification of the Mycorrhizal Mutualists.</title>
        <authorList>
            <consortium name="DOE Joint Genome Institute"/>
            <consortium name="Mycorrhizal Genomics Consortium"/>
            <person name="Kohler A."/>
            <person name="Kuo A."/>
            <person name="Nagy L.G."/>
            <person name="Floudas D."/>
            <person name="Copeland A."/>
            <person name="Barry K.W."/>
            <person name="Cichocki N."/>
            <person name="Veneault-Fourrey C."/>
            <person name="LaButti K."/>
            <person name="Lindquist E.A."/>
            <person name="Lipzen A."/>
            <person name="Lundell T."/>
            <person name="Morin E."/>
            <person name="Murat C."/>
            <person name="Riley R."/>
            <person name="Ohm R."/>
            <person name="Sun H."/>
            <person name="Tunlid A."/>
            <person name="Henrissat B."/>
            <person name="Grigoriev I.V."/>
            <person name="Hibbett D.S."/>
            <person name="Martin F."/>
        </authorList>
    </citation>
    <scope>NUCLEOTIDE SEQUENCE [LARGE SCALE GENOMIC DNA]</scope>
    <source>
        <strain evidence="2">Foug A</strain>
    </source>
</reference>
<evidence type="ECO:0000313" key="1">
    <source>
        <dbReference type="EMBL" id="KIM57698.1"/>
    </source>
</evidence>
<gene>
    <name evidence="1" type="ORF">SCLCIDRAFT_1219200</name>
</gene>